<evidence type="ECO:0000313" key="2">
    <source>
        <dbReference type="Proteomes" id="UP000024404"/>
    </source>
</evidence>
<sequence>MTSPFTFPPSVSFPMERFKFFIPPSYIFPPPFPPHYFGSTLFRPMQFPQFSALNNRKLQFRFFFFSKFSLKKYNEFLEKQQIS</sequence>
<dbReference type="AlphaFoldDB" id="A0A8R1Y2U7"/>
<protein>
    <submittedName>
        <fullName evidence="1">Uncharacterized protein</fullName>
    </submittedName>
</protein>
<keyword evidence="2" id="KW-1185">Reference proteome</keyword>
<proteinExistence type="predicted"/>
<accession>A0A8R1Y2U7</accession>
<dbReference type="Proteomes" id="UP000024404">
    <property type="component" value="Unassembled WGS sequence"/>
</dbReference>
<organism evidence="1 2">
    <name type="scientific">Onchocerca volvulus</name>
    <dbReference type="NCBI Taxonomy" id="6282"/>
    <lineage>
        <taxon>Eukaryota</taxon>
        <taxon>Metazoa</taxon>
        <taxon>Ecdysozoa</taxon>
        <taxon>Nematoda</taxon>
        <taxon>Chromadorea</taxon>
        <taxon>Rhabditida</taxon>
        <taxon>Spirurina</taxon>
        <taxon>Spiruromorpha</taxon>
        <taxon>Filarioidea</taxon>
        <taxon>Onchocercidae</taxon>
        <taxon>Onchocerca</taxon>
    </lineage>
</organism>
<dbReference type="EnsemblMetazoa" id="OVOC9053.1">
    <property type="protein sequence ID" value="OVOC9053.1"/>
    <property type="gene ID" value="WBGene00245862"/>
</dbReference>
<reference evidence="1" key="2">
    <citation type="submission" date="2022-06" db="UniProtKB">
        <authorList>
            <consortium name="EnsemblMetazoa"/>
        </authorList>
    </citation>
    <scope>IDENTIFICATION</scope>
</reference>
<name>A0A8R1Y2U7_ONCVO</name>
<evidence type="ECO:0000313" key="1">
    <source>
        <dbReference type="EnsemblMetazoa" id="OVOC9053.1"/>
    </source>
</evidence>
<reference evidence="2" key="1">
    <citation type="submission" date="2013-10" db="EMBL/GenBank/DDBJ databases">
        <title>Genome sequencing of Onchocerca volvulus.</title>
        <authorList>
            <person name="Cotton J."/>
            <person name="Tsai J."/>
            <person name="Stanley E."/>
            <person name="Tracey A."/>
            <person name="Holroyd N."/>
            <person name="Lustigman S."/>
            <person name="Berriman M."/>
        </authorList>
    </citation>
    <scope>NUCLEOTIDE SEQUENCE</scope>
</reference>
<dbReference type="EMBL" id="CMVM020000251">
    <property type="status" value="NOT_ANNOTATED_CDS"/>
    <property type="molecule type" value="Genomic_DNA"/>
</dbReference>